<feature type="region of interest" description="Disordered" evidence="2">
    <location>
        <begin position="401"/>
        <end position="424"/>
    </location>
</feature>
<proteinExistence type="predicted"/>
<keyword evidence="3" id="KW-1133">Transmembrane helix</keyword>
<dbReference type="PANTHER" id="PTHR13800:SF1">
    <property type="entry name" value="TRANSIENT RECEPTOR POTENTIAL CATION CHANNEL TRPM"/>
    <property type="match status" value="1"/>
</dbReference>
<dbReference type="GO" id="GO:0005886">
    <property type="term" value="C:plasma membrane"/>
    <property type="evidence" value="ECO:0007669"/>
    <property type="project" value="TreeGrafter"/>
</dbReference>
<dbReference type="AlphaFoldDB" id="A0AAN8WY65"/>
<keyword evidence="3" id="KW-0812">Transmembrane</keyword>
<name>A0AAN8WY65_HALRR</name>
<dbReference type="GO" id="GO:0005261">
    <property type="term" value="F:monoatomic cation channel activity"/>
    <property type="evidence" value="ECO:0007669"/>
    <property type="project" value="TreeGrafter"/>
</dbReference>
<organism evidence="4 5">
    <name type="scientific">Halocaridina rubra</name>
    <name type="common">Hawaiian red shrimp</name>
    <dbReference type="NCBI Taxonomy" id="373956"/>
    <lineage>
        <taxon>Eukaryota</taxon>
        <taxon>Metazoa</taxon>
        <taxon>Ecdysozoa</taxon>
        <taxon>Arthropoda</taxon>
        <taxon>Crustacea</taxon>
        <taxon>Multicrustacea</taxon>
        <taxon>Malacostraca</taxon>
        <taxon>Eumalacostraca</taxon>
        <taxon>Eucarida</taxon>
        <taxon>Decapoda</taxon>
        <taxon>Pleocyemata</taxon>
        <taxon>Caridea</taxon>
        <taxon>Atyoidea</taxon>
        <taxon>Atyidae</taxon>
        <taxon>Halocaridina</taxon>
    </lineage>
</organism>
<keyword evidence="3" id="KW-0472">Membrane</keyword>
<evidence type="ECO:0000256" key="1">
    <source>
        <dbReference type="SAM" id="Coils"/>
    </source>
</evidence>
<evidence type="ECO:0000313" key="4">
    <source>
        <dbReference type="EMBL" id="KAK7074536.1"/>
    </source>
</evidence>
<sequence>MFHYCSSARMAIRSTGGSHDKGSRGGEGGICSSSHHEWLGDETVTCHINSCRTTDLCGLGNLTQCLPEENCLCEKASDYNWAVKFMLFFYLIIGNIMLLNLLIAIFTYVFDEVQENSMEIWKFEMYRLIREYDLKPGLVPPFVVIEYIWRLGKNIWKKFCRRKKENLEDYMRDTLDGLKIFEKEAISNYLATLAIRQEDCIEIRVKRMSEKIDKIAKYIEQKEELEEIEEDLEWSLEEAERIKQSTVVQSAKLKPKAAKARRKMSKLGPGQPSEAPTSKLIRNANEGIGAVSSDKSEPEDTGDEVPAEMNKVEQDEVDDVLGEEISDEDIEQELHHLQEATKAALGHLTPRARRSRAGTPTLAARHGMEQMENLFQRMENLEEQVRTSQESLETMMKSVIDKLDKGRNPASKWPPAKLVLKKSR</sequence>
<feature type="coiled-coil region" evidence="1">
    <location>
        <begin position="208"/>
        <end position="245"/>
    </location>
</feature>
<gene>
    <name evidence="4" type="ORF">SK128_025620</name>
</gene>
<evidence type="ECO:0000256" key="2">
    <source>
        <dbReference type="SAM" id="MobiDB-lite"/>
    </source>
</evidence>
<dbReference type="GO" id="GO:0030001">
    <property type="term" value="P:metal ion transport"/>
    <property type="evidence" value="ECO:0007669"/>
    <property type="project" value="TreeGrafter"/>
</dbReference>
<dbReference type="InterPro" id="IPR050927">
    <property type="entry name" value="TRPM"/>
</dbReference>
<keyword evidence="1" id="KW-0175">Coiled coil</keyword>
<dbReference type="EMBL" id="JAXCGZ010011544">
    <property type="protein sequence ID" value="KAK7074536.1"/>
    <property type="molecule type" value="Genomic_DNA"/>
</dbReference>
<feature type="compositionally biased region" description="Basic residues" evidence="2">
    <location>
        <begin position="253"/>
        <end position="265"/>
    </location>
</feature>
<comment type="caution">
    <text evidence="4">The sequence shown here is derived from an EMBL/GenBank/DDBJ whole genome shotgun (WGS) entry which is preliminary data.</text>
</comment>
<feature type="region of interest" description="Disordered" evidence="2">
    <location>
        <begin position="253"/>
        <end position="319"/>
    </location>
</feature>
<reference evidence="4 5" key="1">
    <citation type="submission" date="2023-11" db="EMBL/GenBank/DDBJ databases">
        <title>Halocaridina rubra genome assembly.</title>
        <authorList>
            <person name="Smith C."/>
        </authorList>
    </citation>
    <scope>NUCLEOTIDE SEQUENCE [LARGE SCALE GENOMIC DNA]</scope>
    <source>
        <strain evidence="4">EP-1</strain>
        <tissue evidence="4">Whole</tissue>
    </source>
</reference>
<evidence type="ECO:0008006" key="6">
    <source>
        <dbReference type="Google" id="ProtNLM"/>
    </source>
</evidence>
<evidence type="ECO:0000313" key="5">
    <source>
        <dbReference type="Proteomes" id="UP001381693"/>
    </source>
</evidence>
<evidence type="ECO:0000256" key="3">
    <source>
        <dbReference type="SAM" id="Phobius"/>
    </source>
</evidence>
<feature type="transmembrane region" description="Helical" evidence="3">
    <location>
        <begin position="87"/>
        <end position="110"/>
    </location>
</feature>
<dbReference type="Proteomes" id="UP001381693">
    <property type="component" value="Unassembled WGS sequence"/>
</dbReference>
<feature type="region of interest" description="Disordered" evidence="2">
    <location>
        <begin position="342"/>
        <end position="362"/>
    </location>
</feature>
<keyword evidence="5" id="KW-1185">Reference proteome</keyword>
<feature type="coiled-coil region" evidence="1">
    <location>
        <begin position="364"/>
        <end position="398"/>
    </location>
</feature>
<feature type="compositionally biased region" description="Acidic residues" evidence="2">
    <location>
        <begin position="297"/>
        <end position="306"/>
    </location>
</feature>
<dbReference type="PANTHER" id="PTHR13800">
    <property type="entry name" value="TRANSIENT RECEPTOR POTENTIAL CATION CHANNEL, SUBFAMILY M, MEMBER 6"/>
    <property type="match status" value="1"/>
</dbReference>
<accession>A0AAN8WY65</accession>
<protein>
    <recommendedName>
        <fullName evidence="6">Ion transport domain-containing protein</fullName>
    </recommendedName>
</protein>